<accession>A0ACC0ZMZ0</accession>
<protein>
    <submittedName>
        <fullName evidence="1">Uncharacterized protein</fullName>
    </submittedName>
</protein>
<sequence>MDFDRYFGLSTSSKNYQSTIKSQFGVIEADFCIDLDEIEEDDEEMKGEYPCPFCSEDFDLLGLCCHIDEDHPSEVDSGVCPVCFLRVGINIVGHIATHHGNISNKISFLLFPYYSWQKLKLNKGESHSTLLTLRKELQNGHFQSLLARSPSSVSSSRMALDPLLSFVYNTPAVDMSESVQVDSSTGENAEEKISFEKTLETNVIQSSLSDKDHAEKAKRCEFVQGLMLSTIFNDDL</sequence>
<evidence type="ECO:0000313" key="2">
    <source>
        <dbReference type="Proteomes" id="UP001163603"/>
    </source>
</evidence>
<comment type="caution">
    <text evidence="1">The sequence shown here is derived from an EMBL/GenBank/DDBJ whole genome shotgun (WGS) entry which is preliminary data.</text>
</comment>
<keyword evidence="2" id="KW-1185">Reference proteome</keyword>
<organism evidence="1 2">
    <name type="scientific">Pistacia integerrima</name>
    <dbReference type="NCBI Taxonomy" id="434235"/>
    <lineage>
        <taxon>Eukaryota</taxon>
        <taxon>Viridiplantae</taxon>
        <taxon>Streptophyta</taxon>
        <taxon>Embryophyta</taxon>
        <taxon>Tracheophyta</taxon>
        <taxon>Spermatophyta</taxon>
        <taxon>Magnoliopsida</taxon>
        <taxon>eudicotyledons</taxon>
        <taxon>Gunneridae</taxon>
        <taxon>Pentapetalae</taxon>
        <taxon>rosids</taxon>
        <taxon>malvids</taxon>
        <taxon>Sapindales</taxon>
        <taxon>Anacardiaceae</taxon>
        <taxon>Pistacia</taxon>
    </lineage>
</organism>
<dbReference type="EMBL" id="CM047736">
    <property type="protein sequence ID" value="KAJ0054495.1"/>
    <property type="molecule type" value="Genomic_DNA"/>
</dbReference>
<dbReference type="Proteomes" id="UP001163603">
    <property type="component" value="Chromosome 1"/>
</dbReference>
<gene>
    <name evidence="1" type="ORF">Pint_00919</name>
</gene>
<name>A0ACC0ZMZ0_9ROSI</name>
<proteinExistence type="predicted"/>
<reference evidence="2" key="1">
    <citation type="journal article" date="2023" name="G3 (Bethesda)">
        <title>Genome assembly and association tests identify interacting loci associated with vigor, precocity, and sex in interspecific pistachio rootstocks.</title>
        <authorList>
            <person name="Palmer W."/>
            <person name="Jacygrad E."/>
            <person name="Sagayaradj S."/>
            <person name="Cavanaugh K."/>
            <person name="Han R."/>
            <person name="Bertier L."/>
            <person name="Beede B."/>
            <person name="Kafkas S."/>
            <person name="Golino D."/>
            <person name="Preece J."/>
            <person name="Michelmore R."/>
        </authorList>
    </citation>
    <scope>NUCLEOTIDE SEQUENCE [LARGE SCALE GENOMIC DNA]</scope>
</reference>
<evidence type="ECO:0000313" key="1">
    <source>
        <dbReference type="EMBL" id="KAJ0054495.1"/>
    </source>
</evidence>